<organism evidence="1">
    <name type="scientific">viral metagenome</name>
    <dbReference type="NCBI Taxonomy" id="1070528"/>
    <lineage>
        <taxon>unclassified sequences</taxon>
        <taxon>metagenomes</taxon>
        <taxon>organismal metagenomes</taxon>
    </lineage>
</organism>
<protein>
    <submittedName>
        <fullName evidence="1">Uncharacterized protein</fullName>
    </submittedName>
</protein>
<name>A0A6C0CG15_9ZZZZ</name>
<dbReference type="EMBL" id="MN739395">
    <property type="protein sequence ID" value="QHT02505.1"/>
    <property type="molecule type" value="Genomic_DNA"/>
</dbReference>
<dbReference type="AlphaFoldDB" id="A0A6C0CG15"/>
<sequence length="40" mass="4795">MEEGSVNVYVPNTIYFKVNIFQSQYISKSIYFKVNIINFR</sequence>
<reference evidence="1" key="1">
    <citation type="journal article" date="2020" name="Nature">
        <title>Giant virus diversity and host interactions through global metagenomics.</title>
        <authorList>
            <person name="Schulz F."/>
            <person name="Roux S."/>
            <person name="Paez-Espino D."/>
            <person name="Jungbluth S."/>
            <person name="Walsh D.A."/>
            <person name="Denef V.J."/>
            <person name="McMahon K.D."/>
            <person name="Konstantinidis K.T."/>
            <person name="Eloe-Fadrosh E.A."/>
            <person name="Kyrpides N.C."/>
            <person name="Woyke T."/>
        </authorList>
    </citation>
    <scope>NUCLEOTIDE SEQUENCE</scope>
    <source>
        <strain evidence="1">GVMAG-M-3300020595-32</strain>
    </source>
</reference>
<accession>A0A6C0CG15</accession>
<evidence type="ECO:0000313" key="1">
    <source>
        <dbReference type="EMBL" id="QHT02505.1"/>
    </source>
</evidence>
<proteinExistence type="predicted"/>